<accession>G0AKP0</accession>
<dbReference type="Proteomes" id="UP000001634">
    <property type="component" value="Chromosome"/>
</dbReference>
<dbReference type="KEGG" id="bbs:BbiDN127_0077"/>
<dbReference type="HOGENOM" id="CLU_3230436_0_0_12"/>
<protein>
    <submittedName>
        <fullName evidence="1">Uncharacterized protein</fullName>
    </submittedName>
</protein>
<reference key="1">
    <citation type="submission" date="2011-06" db="EMBL/GenBank/DDBJ databases">
        <authorList>
            <person name="Mongodin E.F."/>
            <person name="Casjens S.R."/>
            <person name="Fraser-Liggett C.M."/>
            <person name="Qiu W.-G."/>
            <person name="Dunn J.J."/>
            <person name="Luft B.J."/>
            <person name="Schutzer S.E."/>
        </authorList>
    </citation>
    <scope>NUCLEOTIDE SEQUENCE</scope>
    <source>
        <strain>DN127</strain>
    </source>
</reference>
<proteinExistence type="predicted"/>
<gene>
    <name evidence="1" type="ordered locus">BbiDN127_0077</name>
</gene>
<organism evidence="1 2">
    <name type="scientific">Borrelia bissettiae (strain DSM 17990 / CIP 109136 / DN127)</name>
    <name type="common">Borreliella bissettiae</name>
    <dbReference type="NCBI Taxonomy" id="521010"/>
    <lineage>
        <taxon>Bacteria</taxon>
        <taxon>Pseudomonadati</taxon>
        <taxon>Spirochaetota</taxon>
        <taxon>Spirochaetia</taxon>
        <taxon>Spirochaetales</taxon>
        <taxon>Borreliaceae</taxon>
        <taxon>Borreliella</taxon>
    </lineage>
</organism>
<name>G0AKP0_BORBD</name>
<dbReference type="EMBL" id="CP002746">
    <property type="protein sequence ID" value="AEL18266.1"/>
    <property type="molecule type" value="Genomic_DNA"/>
</dbReference>
<keyword evidence="2" id="KW-1185">Reference proteome</keyword>
<reference evidence="1 2" key="3">
    <citation type="journal article" date="2016" name="Int. J. Syst. Evol. Microbiol.">
        <title>Borrelia bissettiae sp. nov. and Borrelia californiensis sp. nov. prevail in diverse enzootic transmission cycles.</title>
        <authorList>
            <person name="Margos G."/>
            <person name="Lane R.S."/>
            <person name="Fedorova N."/>
            <person name="Koloczek J."/>
            <person name="Piesman J."/>
            <person name="Hojgaard A."/>
            <person name="Sing A."/>
            <person name="Fingerle V."/>
        </authorList>
    </citation>
    <scope>NUCLEOTIDE SEQUENCE [LARGE SCALE GENOMIC DNA]</scope>
    <source>
        <strain evidence="1 2">DN127</strain>
    </source>
</reference>
<evidence type="ECO:0000313" key="2">
    <source>
        <dbReference type="Proteomes" id="UP000001634"/>
    </source>
</evidence>
<reference evidence="1 2" key="2">
    <citation type="journal article" date="2012" name="J. Bacteriol.">
        <title>Whole-Genome Sequences of Borrelia bissettii, Borrelia valaisiana, and Borrelia spielmanii.</title>
        <authorList>
            <person name="Schutzer S.E."/>
            <person name="Fraser-Liggett C.M."/>
            <person name="Qiu W.G."/>
            <person name="Kraiczy P."/>
            <person name="Mongodin E.F."/>
            <person name="Dunn J.J."/>
            <person name="Luft B.J."/>
            <person name="Casjens S.R."/>
        </authorList>
    </citation>
    <scope>NUCLEOTIDE SEQUENCE [LARGE SCALE GENOMIC DNA]</scope>
    <source>
        <strain evidence="1 2">DN127</strain>
    </source>
</reference>
<dbReference type="AlphaFoldDB" id="G0AKP0"/>
<evidence type="ECO:0000313" key="1">
    <source>
        <dbReference type="EMBL" id="AEL18266.1"/>
    </source>
</evidence>
<sequence>MIDIVRIIIISPKAMLNIITIVRARLFFSSSINFLSKKFLIPI</sequence>